<dbReference type="Pfam" id="PF14520">
    <property type="entry name" value="HHH_5"/>
    <property type="match status" value="1"/>
</dbReference>
<feature type="domain" description="Helix-hairpin-helix DNA-binding motif class 1" evidence="4">
    <location>
        <begin position="97"/>
        <end position="113"/>
    </location>
</feature>
<dbReference type="InterPro" id="IPR006345">
    <property type="entry name" value="RecD2"/>
</dbReference>
<name>A0ABV0F4F7_9ENTE</name>
<comment type="catalytic activity">
    <reaction evidence="3">
        <text>ATP + H2O = ADP + phosphate + H(+)</text>
        <dbReference type="Rhea" id="RHEA:13065"/>
        <dbReference type="ChEBI" id="CHEBI:15377"/>
        <dbReference type="ChEBI" id="CHEBI:15378"/>
        <dbReference type="ChEBI" id="CHEBI:30616"/>
        <dbReference type="ChEBI" id="CHEBI:43474"/>
        <dbReference type="ChEBI" id="CHEBI:456216"/>
        <dbReference type="EC" id="5.6.2.3"/>
    </reaction>
</comment>
<keyword evidence="3" id="KW-0238">DNA-binding</keyword>
<dbReference type="PANTHER" id="PTHR43788:SF6">
    <property type="entry name" value="DNA HELICASE B"/>
    <property type="match status" value="1"/>
</dbReference>
<comment type="similarity">
    <text evidence="3">Belongs to the RecD family. RecD2 subfamily.</text>
</comment>
<keyword evidence="3" id="KW-0413">Isomerase</keyword>
<dbReference type="EMBL" id="MAEI02000001">
    <property type="protein sequence ID" value="MEO1782943.1"/>
    <property type="molecule type" value="Genomic_DNA"/>
</dbReference>
<reference evidence="7" key="1">
    <citation type="submission" date="2016-06" db="EMBL/GenBank/DDBJ databases">
        <title>Four novel species of enterococci isolated from chicken manure.</title>
        <authorList>
            <person name="Van Tyne D."/>
        </authorList>
    </citation>
    <scope>NUCLEOTIDE SEQUENCE [LARGE SCALE GENOMIC DNA]</scope>
    <source>
        <strain evidence="7">JM9A</strain>
    </source>
</reference>
<sequence length="867" mass="95394">MSGTQGTIDGTVAAIFYQNAGNFFKVLLIKVDETDLDYRENEIVITGTFGDVQEGEAYRFTGTLVEHPKYGLQLKADSYQQARPTSAAGLIQFFASDKFPGIGKKTAERIVDTLGEDAISQMLANPTLLSDIPGLTPAKQELILETVRANHGMDQVIVSLTKYGFGSQLAFAIYQTYKNETLDIIHENPYQLVEDIDGIGFKKADQLAEQLGIAADSVQRMKACVMHQISNHCLSSGDTFIPAQELLEECLDLLESSRPVELSPEQLANAIIQLVEEGKIQQEGTNLYENSLYFAEWGVAKSVDRLLQRKKDITYDDKRLKKELRKIEKELSISYGTSQEEAIFEAIKAPLFILTGGPGTGKTTVINGIVKLFAALNDVDLSPHNTGTELFPIKLAAPTGRAAKRMNETTGLPSGTIHRLLGLTGREKAPAASAKELSGGLLIVDEMSMVDTWLANTLFKAIQNDIQVILVGDKDQLPSVGPGQVLHDLLHITEIPQRELTEIYRQEDGSSIIPLAHEIKNGHLPKNLTINQKDRSFFACETQQIEPIVAQIVGKAKAKGFTPQDIQVLAPMYRGPAGINALNKMMQEIFNPKVGNKKEVLFNEVAYRIGDKVLQLVNDAEQNVFNGDMGEIVGITYAKDSEEKTDELTIRFDAVEVTYKRNEWNKITLSYCCSIHKSQGSEFKMVILPMVHQYQRMLQRNLLYTAVTRSKDLLILLGEVRAFEVAVSHESATRRTTLQQRIAEASGITPALVQKINHYEDQLADEGHTGLVTSLPLAKEHVAVSTESTEKTTTTSETKEISPTATAVETSAEPSVIASQTVPDSGAASVIEEASPYLTPALLQAGTVDPMIGMKDITPYQFMEKAK</sequence>
<keyword evidence="3 6" id="KW-0347">Helicase</keyword>
<evidence type="ECO:0000259" key="5">
    <source>
        <dbReference type="SMART" id="SM00382"/>
    </source>
</evidence>
<comment type="function">
    <text evidence="3">DNA-dependent ATPase and ATP-dependent 5'-3' DNA helicase. Has no activity on blunt DNA or DNA with 3'-overhangs, requires at least 10 bases of 5'-ssDNA for helicase activity.</text>
</comment>
<evidence type="ECO:0000259" key="4">
    <source>
        <dbReference type="SMART" id="SM00278"/>
    </source>
</evidence>
<dbReference type="Proteomes" id="UP001429357">
    <property type="component" value="Unassembled WGS sequence"/>
</dbReference>
<accession>A0ABV0F4F7</accession>
<dbReference type="InterPro" id="IPR003583">
    <property type="entry name" value="Hlx-hairpin-Hlx_DNA-bd_motif"/>
</dbReference>
<dbReference type="Gene3D" id="3.40.50.300">
    <property type="entry name" value="P-loop containing nucleotide triphosphate hydrolases"/>
    <property type="match status" value="2"/>
</dbReference>
<dbReference type="EC" id="5.6.2.3" evidence="3"/>
<gene>
    <name evidence="3" type="primary">recD2</name>
    <name evidence="6" type="ORF">BAU18_002560</name>
</gene>
<comment type="caution">
    <text evidence="6">The sequence shown here is derived from an EMBL/GenBank/DDBJ whole genome shotgun (WGS) entry which is preliminary data.</text>
</comment>
<dbReference type="RefSeq" id="WP_161870294.1">
    <property type="nucleotide sequence ID" value="NZ_MAEI02000001.1"/>
</dbReference>
<organism evidence="6 7">
    <name type="scientific">Enterococcus diestrammenae</name>
    <dbReference type="NCBI Taxonomy" id="1155073"/>
    <lineage>
        <taxon>Bacteria</taxon>
        <taxon>Bacillati</taxon>
        <taxon>Bacillota</taxon>
        <taxon>Bacilli</taxon>
        <taxon>Lactobacillales</taxon>
        <taxon>Enterococcaceae</taxon>
        <taxon>Enterococcus</taxon>
    </lineage>
</organism>
<dbReference type="HAMAP" id="MF_01488">
    <property type="entry name" value="RecD2"/>
    <property type="match status" value="1"/>
</dbReference>
<dbReference type="InterPro" id="IPR050534">
    <property type="entry name" value="Coronavir_polyprotein_1ab"/>
</dbReference>
<dbReference type="InterPro" id="IPR041451">
    <property type="entry name" value="RecD2_SH13"/>
</dbReference>
<dbReference type="InterPro" id="IPR027785">
    <property type="entry name" value="UvrD-like_helicase_C"/>
</dbReference>
<dbReference type="Pfam" id="PF23139">
    <property type="entry name" value="OB_YrrC"/>
    <property type="match status" value="1"/>
</dbReference>
<keyword evidence="1 3" id="KW-0547">Nucleotide-binding</keyword>
<dbReference type="SMART" id="SM00382">
    <property type="entry name" value="AAA"/>
    <property type="match status" value="1"/>
</dbReference>
<proteinExistence type="inferred from homology"/>
<keyword evidence="2 3" id="KW-0067">ATP-binding</keyword>
<evidence type="ECO:0000313" key="6">
    <source>
        <dbReference type="EMBL" id="MEO1782943.1"/>
    </source>
</evidence>
<dbReference type="SUPFAM" id="SSF52540">
    <property type="entry name" value="P-loop containing nucleoside triphosphate hydrolases"/>
    <property type="match status" value="2"/>
</dbReference>
<dbReference type="Gene3D" id="2.30.30.940">
    <property type="match status" value="1"/>
</dbReference>
<dbReference type="Gene3D" id="1.10.10.2220">
    <property type="match status" value="1"/>
</dbReference>
<keyword evidence="3" id="KW-0378">Hydrolase</keyword>
<dbReference type="PANTHER" id="PTHR43788">
    <property type="entry name" value="DNA2/NAM7 HELICASE FAMILY MEMBER"/>
    <property type="match status" value="1"/>
</dbReference>
<dbReference type="SMART" id="SM00278">
    <property type="entry name" value="HhH1"/>
    <property type="match status" value="3"/>
</dbReference>
<feature type="domain" description="AAA+ ATPase" evidence="5">
    <location>
        <begin position="348"/>
        <end position="499"/>
    </location>
</feature>
<dbReference type="InterPro" id="IPR055446">
    <property type="entry name" value="RecD2_N_OB"/>
</dbReference>
<dbReference type="Pfam" id="PF14490">
    <property type="entry name" value="HHH_RecD2"/>
    <property type="match status" value="1"/>
</dbReference>
<dbReference type="InterPro" id="IPR029493">
    <property type="entry name" value="RecD2-like_HHH"/>
</dbReference>
<evidence type="ECO:0000256" key="2">
    <source>
        <dbReference type="ARBA" id="ARBA00022840"/>
    </source>
</evidence>
<dbReference type="InterPro" id="IPR003593">
    <property type="entry name" value="AAA+_ATPase"/>
</dbReference>
<feature type="domain" description="Helix-hairpin-helix DNA-binding motif class 1" evidence="4">
    <location>
        <begin position="127"/>
        <end position="146"/>
    </location>
</feature>
<evidence type="ECO:0000256" key="3">
    <source>
        <dbReference type="HAMAP-Rule" id="MF_01488"/>
    </source>
</evidence>
<dbReference type="Pfam" id="PF13245">
    <property type="entry name" value="AAA_19"/>
    <property type="match status" value="1"/>
</dbReference>
<dbReference type="InterPro" id="IPR027417">
    <property type="entry name" value="P-loop_NTPase"/>
</dbReference>
<evidence type="ECO:0000313" key="7">
    <source>
        <dbReference type="Proteomes" id="UP001429357"/>
    </source>
</evidence>
<evidence type="ECO:0000256" key="1">
    <source>
        <dbReference type="ARBA" id="ARBA00022741"/>
    </source>
</evidence>
<feature type="binding site" evidence="3">
    <location>
        <begin position="359"/>
        <end position="363"/>
    </location>
    <ligand>
        <name>ATP</name>
        <dbReference type="ChEBI" id="CHEBI:30616"/>
    </ligand>
</feature>
<reference evidence="6 7" key="2">
    <citation type="submission" date="2024-02" db="EMBL/GenBank/DDBJ databases">
        <title>The Genome Sequence of Enterococcus diestrammenae JM9A.</title>
        <authorList>
            <person name="Earl A."/>
            <person name="Manson A."/>
            <person name="Gilmore M."/>
            <person name="Sanders J."/>
            <person name="Shea T."/>
            <person name="Howe W."/>
            <person name="Livny J."/>
            <person name="Cuomo C."/>
            <person name="Neafsey D."/>
            <person name="Birren B."/>
        </authorList>
    </citation>
    <scope>NUCLEOTIDE SEQUENCE [LARGE SCALE GENOMIC DNA]</scope>
    <source>
        <strain evidence="6 7">JM9A</strain>
    </source>
</reference>
<dbReference type="Pfam" id="PF13538">
    <property type="entry name" value="UvrD_C_2"/>
    <property type="match status" value="1"/>
</dbReference>
<dbReference type="CDD" id="cd17933">
    <property type="entry name" value="DEXSc_RecD-like"/>
    <property type="match status" value="1"/>
</dbReference>
<dbReference type="GO" id="GO:0004386">
    <property type="term" value="F:helicase activity"/>
    <property type="evidence" value="ECO:0007669"/>
    <property type="project" value="UniProtKB-KW"/>
</dbReference>
<keyword evidence="7" id="KW-1185">Reference proteome</keyword>
<protein>
    <recommendedName>
        <fullName evidence="3">ATP-dependent RecD2 DNA helicase</fullName>
        <ecNumber evidence="3">5.6.2.3</ecNumber>
    </recommendedName>
    <alternativeName>
        <fullName evidence="3">DNA 5'-3' helicase subunit RecD2</fullName>
    </alternativeName>
</protein>
<feature type="domain" description="Helix-hairpin-helix DNA-binding motif class 1" evidence="4">
    <location>
        <begin position="191"/>
        <end position="210"/>
    </location>
</feature>
<dbReference type="NCBIfam" id="TIGR01448">
    <property type="entry name" value="recD_rel"/>
    <property type="match status" value="1"/>
</dbReference>
<dbReference type="Pfam" id="PF18335">
    <property type="entry name" value="SH3_13"/>
    <property type="match status" value="1"/>
</dbReference>
<dbReference type="CDD" id="cd18809">
    <property type="entry name" value="SF1_C_RecD"/>
    <property type="match status" value="1"/>
</dbReference>